<proteinExistence type="predicted"/>
<dbReference type="EMBL" id="CADCUT010000167">
    <property type="protein sequence ID" value="CAA9424711.1"/>
    <property type="molecule type" value="Genomic_DNA"/>
</dbReference>
<gene>
    <name evidence="2" type="ORF">AVDCRST_MAG03-2798</name>
</gene>
<feature type="compositionally biased region" description="Basic and acidic residues" evidence="1">
    <location>
        <begin position="1"/>
        <end position="10"/>
    </location>
</feature>
<reference evidence="2" key="1">
    <citation type="submission" date="2020-02" db="EMBL/GenBank/DDBJ databases">
        <authorList>
            <person name="Meier V. D."/>
        </authorList>
    </citation>
    <scope>NUCLEOTIDE SEQUENCE</scope>
    <source>
        <strain evidence="2">AVDCRST_MAG03</strain>
    </source>
</reference>
<evidence type="ECO:0000256" key="1">
    <source>
        <dbReference type="SAM" id="MobiDB-lite"/>
    </source>
</evidence>
<name>A0A6J4PXS9_9ACTN</name>
<sequence>GRDALGRDGARQMQRGGSGRGVYLAHPGRFARAPAM</sequence>
<feature type="non-terminal residue" evidence="2">
    <location>
        <position position="36"/>
    </location>
</feature>
<feature type="non-terminal residue" evidence="2">
    <location>
        <position position="1"/>
    </location>
</feature>
<organism evidence="2">
    <name type="scientific">uncultured Rubrobacteraceae bacterium</name>
    <dbReference type="NCBI Taxonomy" id="349277"/>
    <lineage>
        <taxon>Bacteria</taxon>
        <taxon>Bacillati</taxon>
        <taxon>Actinomycetota</taxon>
        <taxon>Rubrobacteria</taxon>
        <taxon>Rubrobacterales</taxon>
        <taxon>Rubrobacteraceae</taxon>
        <taxon>environmental samples</taxon>
    </lineage>
</organism>
<protein>
    <submittedName>
        <fullName evidence="2">Uncharacterized protein</fullName>
    </submittedName>
</protein>
<evidence type="ECO:0000313" key="2">
    <source>
        <dbReference type="EMBL" id="CAA9424711.1"/>
    </source>
</evidence>
<dbReference type="AlphaFoldDB" id="A0A6J4PXS9"/>
<feature type="region of interest" description="Disordered" evidence="1">
    <location>
        <begin position="1"/>
        <end position="24"/>
    </location>
</feature>
<accession>A0A6J4PXS9</accession>